<protein>
    <submittedName>
        <fullName evidence="1">Uncharacterized protein</fullName>
    </submittedName>
</protein>
<dbReference type="AlphaFoldDB" id="A0A8X7BU05"/>
<accession>A0A8X7BU05</accession>
<proteinExistence type="predicted"/>
<dbReference type="Proteomes" id="UP000886998">
    <property type="component" value="Unassembled WGS sequence"/>
</dbReference>
<sequence>MDSCIGTVENCTLVLFACIGPTGLDHVKSVVTRKERELHATLRHYILRIRGVPTTFKIGRHWFTTDSCTLNSHDGRPFVGERQDACHRTLLTALSVVYKPYEKILLPDRL</sequence>
<gene>
    <name evidence="1" type="ORF">TNIN_275801</name>
</gene>
<evidence type="ECO:0000313" key="2">
    <source>
        <dbReference type="Proteomes" id="UP000886998"/>
    </source>
</evidence>
<reference evidence="1" key="1">
    <citation type="submission" date="2020-08" db="EMBL/GenBank/DDBJ databases">
        <title>Multicomponent nature underlies the extraordinary mechanical properties of spider dragline silk.</title>
        <authorList>
            <person name="Kono N."/>
            <person name="Nakamura H."/>
            <person name="Mori M."/>
            <person name="Yoshida Y."/>
            <person name="Ohtoshi R."/>
            <person name="Malay A.D."/>
            <person name="Moran D.A.P."/>
            <person name="Tomita M."/>
            <person name="Numata K."/>
            <person name="Arakawa K."/>
        </authorList>
    </citation>
    <scope>NUCLEOTIDE SEQUENCE</scope>
</reference>
<evidence type="ECO:0000313" key="1">
    <source>
        <dbReference type="EMBL" id="GFY41989.1"/>
    </source>
</evidence>
<dbReference type="EMBL" id="BMAV01002819">
    <property type="protein sequence ID" value="GFY41989.1"/>
    <property type="molecule type" value="Genomic_DNA"/>
</dbReference>
<keyword evidence="2" id="KW-1185">Reference proteome</keyword>
<comment type="caution">
    <text evidence="1">The sequence shown here is derived from an EMBL/GenBank/DDBJ whole genome shotgun (WGS) entry which is preliminary data.</text>
</comment>
<name>A0A8X7BU05_9ARAC</name>
<organism evidence="1 2">
    <name type="scientific">Trichonephila inaurata madagascariensis</name>
    <dbReference type="NCBI Taxonomy" id="2747483"/>
    <lineage>
        <taxon>Eukaryota</taxon>
        <taxon>Metazoa</taxon>
        <taxon>Ecdysozoa</taxon>
        <taxon>Arthropoda</taxon>
        <taxon>Chelicerata</taxon>
        <taxon>Arachnida</taxon>
        <taxon>Araneae</taxon>
        <taxon>Araneomorphae</taxon>
        <taxon>Entelegynae</taxon>
        <taxon>Araneoidea</taxon>
        <taxon>Nephilidae</taxon>
        <taxon>Trichonephila</taxon>
        <taxon>Trichonephila inaurata</taxon>
    </lineage>
</organism>